<reference evidence="2 3" key="1">
    <citation type="submission" date="2018-06" db="EMBL/GenBank/DDBJ databases">
        <title>Genomic Encyclopedia of Archaeal and Bacterial Type Strains, Phase II (KMG-II): from individual species to whole genera.</title>
        <authorList>
            <person name="Goeker M."/>
        </authorList>
    </citation>
    <scope>NUCLEOTIDE SEQUENCE [LARGE SCALE GENOMIC DNA]</scope>
    <source>
        <strain evidence="2 3">DSM 15361</strain>
    </source>
</reference>
<dbReference type="RefSeq" id="WP_111540794.1">
    <property type="nucleotide sequence ID" value="NZ_QKYV01000003.1"/>
</dbReference>
<protein>
    <submittedName>
        <fullName evidence="2">Uncharacterized protein</fullName>
    </submittedName>
</protein>
<name>A0A2W7K2G1_9FLAO</name>
<organism evidence="2 3">
    <name type="scientific">Mesonia algae</name>
    <dbReference type="NCBI Taxonomy" id="213248"/>
    <lineage>
        <taxon>Bacteria</taxon>
        <taxon>Pseudomonadati</taxon>
        <taxon>Bacteroidota</taxon>
        <taxon>Flavobacteriia</taxon>
        <taxon>Flavobacteriales</taxon>
        <taxon>Flavobacteriaceae</taxon>
        <taxon>Mesonia</taxon>
    </lineage>
</organism>
<dbReference type="AlphaFoldDB" id="A0A2W7K2G1"/>
<comment type="caution">
    <text evidence="2">The sequence shown here is derived from an EMBL/GenBank/DDBJ whole genome shotgun (WGS) entry which is preliminary data.</text>
</comment>
<keyword evidence="1" id="KW-0812">Transmembrane</keyword>
<keyword evidence="3" id="KW-1185">Reference proteome</keyword>
<dbReference type="EMBL" id="QKYV01000003">
    <property type="protein sequence ID" value="PZW41800.1"/>
    <property type="molecule type" value="Genomic_DNA"/>
</dbReference>
<dbReference type="Proteomes" id="UP000249542">
    <property type="component" value="Unassembled WGS sequence"/>
</dbReference>
<feature type="transmembrane region" description="Helical" evidence="1">
    <location>
        <begin position="34"/>
        <end position="54"/>
    </location>
</feature>
<accession>A0A2W7K2G1</accession>
<sequence>MKYAIIILFVAIAITLGTGIYLNQTEIDIKLGGILIGSSLGTGIFVWMPLFLYYRSKGRKLKDYMLTPENIKKMQGKNLD</sequence>
<evidence type="ECO:0000256" key="1">
    <source>
        <dbReference type="SAM" id="Phobius"/>
    </source>
</evidence>
<keyword evidence="1" id="KW-1133">Transmembrane helix</keyword>
<gene>
    <name evidence="2" type="ORF">LX95_01484</name>
</gene>
<proteinExistence type="predicted"/>
<evidence type="ECO:0000313" key="2">
    <source>
        <dbReference type="EMBL" id="PZW41800.1"/>
    </source>
</evidence>
<evidence type="ECO:0000313" key="3">
    <source>
        <dbReference type="Proteomes" id="UP000249542"/>
    </source>
</evidence>
<keyword evidence="1" id="KW-0472">Membrane</keyword>
<feature type="transmembrane region" description="Helical" evidence="1">
    <location>
        <begin position="5"/>
        <end position="22"/>
    </location>
</feature>